<sequence length="263" mass="27653">MKATWGETSDEESEVEDVDKDNLALMAKSDTDSDNDSSEVSAPAQNEGTLLETNSSNVPSEPRQELENSGGTIPETMFPDHIQPTVPPPSLPSPIEGEFGHSVTPLGGSPDSSMATAPTSLSPDEGLAGSPNSSSPAVVDLSTLLEDIRGRYTSQGAALSPSSLTKSGLVSSNSDPIEEDGKGDPSNVAGTSGSVNDGELQKLHEEIDRLHEENRQLKTQLEKNEETTEACHNDLMTLIRSMSPLTVSSPPIAPQSFSVAPDV</sequence>
<protein>
    <submittedName>
        <fullName evidence="3">Uncharacterized protein</fullName>
    </submittedName>
</protein>
<evidence type="ECO:0000313" key="4">
    <source>
        <dbReference type="Proteomes" id="UP000823775"/>
    </source>
</evidence>
<feature type="region of interest" description="Disordered" evidence="2">
    <location>
        <begin position="153"/>
        <end position="199"/>
    </location>
</feature>
<dbReference type="EMBL" id="JACEIK010001589">
    <property type="protein sequence ID" value="MCD7470634.1"/>
    <property type="molecule type" value="Genomic_DNA"/>
</dbReference>
<comment type="caution">
    <text evidence="3">The sequence shown here is derived from an EMBL/GenBank/DDBJ whole genome shotgun (WGS) entry which is preliminary data.</text>
</comment>
<reference evidence="3 4" key="1">
    <citation type="journal article" date="2021" name="BMC Genomics">
        <title>Datura genome reveals duplications of psychoactive alkaloid biosynthetic genes and high mutation rate following tissue culture.</title>
        <authorList>
            <person name="Rajewski A."/>
            <person name="Carter-House D."/>
            <person name="Stajich J."/>
            <person name="Litt A."/>
        </authorList>
    </citation>
    <scope>NUCLEOTIDE SEQUENCE [LARGE SCALE GENOMIC DNA]</scope>
    <source>
        <strain evidence="3">AR-01</strain>
    </source>
</reference>
<evidence type="ECO:0000313" key="3">
    <source>
        <dbReference type="EMBL" id="MCD7470634.1"/>
    </source>
</evidence>
<dbReference type="Proteomes" id="UP000823775">
    <property type="component" value="Unassembled WGS sequence"/>
</dbReference>
<feature type="compositionally biased region" description="Acidic residues" evidence="2">
    <location>
        <begin position="8"/>
        <end position="19"/>
    </location>
</feature>
<feature type="region of interest" description="Disordered" evidence="2">
    <location>
        <begin position="1"/>
        <end position="138"/>
    </location>
</feature>
<gene>
    <name evidence="3" type="ORF">HAX54_010617</name>
</gene>
<organism evidence="3 4">
    <name type="scientific">Datura stramonium</name>
    <name type="common">Jimsonweed</name>
    <name type="synonym">Common thornapple</name>
    <dbReference type="NCBI Taxonomy" id="4076"/>
    <lineage>
        <taxon>Eukaryota</taxon>
        <taxon>Viridiplantae</taxon>
        <taxon>Streptophyta</taxon>
        <taxon>Embryophyta</taxon>
        <taxon>Tracheophyta</taxon>
        <taxon>Spermatophyta</taxon>
        <taxon>Magnoliopsida</taxon>
        <taxon>eudicotyledons</taxon>
        <taxon>Gunneridae</taxon>
        <taxon>Pentapetalae</taxon>
        <taxon>asterids</taxon>
        <taxon>lamiids</taxon>
        <taxon>Solanales</taxon>
        <taxon>Solanaceae</taxon>
        <taxon>Solanoideae</taxon>
        <taxon>Datureae</taxon>
        <taxon>Datura</taxon>
    </lineage>
</organism>
<feature type="coiled-coil region" evidence="1">
    <location>
        <begin position="200"/>
        <end position="230"/>
    </location>
</feature>
<feature type="compositionally biased region" description="Polar residues" evidence="2">
    <location>
        <begin position="110"/>
        <end position="122"/>
    </location>
</feature>
<accession>A0ABS8TJB1</accession>
<feature type="compositionally biased region" description="Polar residues" evidence="2">
    <location>
        <begin position="153"/>
        <end position="175"/>
    </location>
</feature>
<evidence type="ECO:0000256" key="1">
    <source>
        <dbReference type="SAM" id="Coils"/>
    </source>
</evidence>
<keyword evidence="1" id="KW-0175">Coiled coil</keyword>
<feature type="compositionally biased region" description="Polar residues" evidence="2">
    <location>
        <begin position="38"/>
        <end position="59"/>
    </location>
</feature>
<evidence type="ECO:0000256" key="2">
    <source>
        <dbReference type="SAM" id="MobiDB-lite"/>
    </source>
</evidence>
<name>A0ABS8TJB1_DATST</name>
<proteinExistence type="predicted"/>
<keyword evidence="4" id="KW-1185">Reference proteome</keyword>